<keyword evidence="5" id="KW-1185">Reference proteome</keyword>
<dbReference type="SUPFAM" id="SSF53448">
    <property type="entry name" value="Nucleotide-diphospho-sugar transferases"/>
    <property type="match status" value="1"/>
</dbReference>
<dbReference type="Pfam" id="PF00535">
    <property type="entry name" value="Glycos_transf_2"/>
    <property type="match status" value="1"/>
</dbReference>
<dbReference type="Gene3D" id="3.40.50.2000">
    <property type="entry name" value="Glycogen Phosphorylase B"/>
    <property type="match status" value="1"/>
</dbReference>
<dbReference type="Proteomes" id="UP000309133">
    <property type="component" value="Unassembled WGS sequence"/>
</dbReference>
<gene>
    <name evidence="4" type="ORF">E6C64_09275</name>
</gene>
<dbReference type="GO" id="GO:0016757">
    <property type="term" value="F:glycosyltransferase activity"/>
    <property type="evidence" value="ECO:0007669"/>
    <property type="project" value="InterPro"/>
</dbReference>
<dbReference type="InterPro" id="IPR001173">
    <property type="entry name" value="Glyco_trans_2-like"/>
</dbReference>
<dbReference type="Gene3D" id="3.90.550.10">
    <property type="entry name" value="Spore Coat Polysaccharide Biosynthesis Protein SpsA, Chain A"/>
    <property type="match status" value="1"/>
</dbReference>
<evidence type="ECO:0000259" key="2">
    <source>
        <dbReference type="Pfam" id="PF00534"/>
    </source>
</evidence>
<feature type="domain" description="Glycosyltransferase 2-like" evidence="3">
    <location>
        <begin position="10"/>
        <end position="174"/>
    </location>
</feature>
<reference evidence="4 5" key="1">
    <citation type="submission" date="2019-04" db="EMBL/GenBank/DDBJ databases">
        <authorList>
            <person name="Jiang L."/>
        </authorList>
    </citation>
    <scope>NUCLEOTIDE SEQUENCE [LARGE SCALE GENOMIC DNA]</scope>
    <source>
        <strain evidence="4 5">YIM 131853</strain>
    </source>
</reference>
<dbReference type="PANTHER" id="PTHR12526">
    <property type="entry name" value="GLYCOSYLTRANSFERASE"/>
    <property type="match status" value="1"/>
</dbReference>
<dbReference type="InterPro" id="IPR001296">
    <property type="entry name" value="Glyco_trans_1"/>
</dbReference>
<dbReference type="RefSeq" id="WP_136427231.1">
    <property type="nucleotide sequence ID" value="NZ_SSSM01000004.1"/>
</dbReference>
<sequence length="741" mass="81271">MPLPPHVDLTVVVTTHGEGRLLRPTLRSVESGIAMLDGESVELLLVRDNADALTIRETDSWAARTTPTYSTRILDVAFGESGASRNAGATAATGEYVAFVDGDDLVSARYLVGALHALRSSTVPLVMHPEYVVSFGARTLLWRTESTRTHDISYRDLIRHNIWPSSAVTRRDLFLAHPYRSLPPEAGYGPEDWIWNIDTSAAGIAHDVVDDSVFFYRVRARGGVNNRHAISVLPHFDLDALRRQLPLTGHAGDTPSSRGFRHALVGLYHVTRPIARRLTGWLSSDIRSVIYRTARWTARAITGRGATETIGEIPPRVLSALHAASELDPSISWAAYRFQTTPVWHARDDGYAEIIEAALERLPSQGGAIVAVPWVGIGGADLVSLNYARALQASERFSGKTSFLGTFLEERTRLDLIPDDIPYVHLHKRWLAFPPHVRRRLIAQIIILARPELLVSVNSFHVTESLQDHAAQITDGTRVFATLFAFDRIGDGFPVNPITDDSQRDYLDHIDGLITDNTMTAALIEEILALPRDHILVHRQPAAGERPASTGWAASDDTAFTAAHPFRLLWPHRLDEEKRPDALIAIAQELTRRKLPAVVEIWGQRVLTGEGDGLMKNLARAGVLYRGPYSGGLSGIDLSGYHTLLLTSKSEGLPLVLVQALQMGLPVLASNVGGVPDIIIDGETGLLTAGPDDAVGYADAVERLMADIDLRRSLISGGERFARERHSWQAFLGTVEGSLFG</sequence>
<dbReference type="EMBL" id="SSSM01000004">
    <property type="protein sequence ID" value="THG30818.1"/>
    <property type="molecule type" value="Genomic_DNA"/>
</dbReference>
<accession>A0A4S4FKX7</accession>
<dbReference type="InterPro" id="IPR029044">
    <property type="entry name" value="Nucleotide-diphossugar_trans"/>
</dbReference>
<evidence type="ECO:0000256" key="1">
    <source>
        <dbReference type="ARBA" id="ARBA00022679"/>
    </source>
</evidence>
<feature type="domain" description="Glycosyl transferase family 1" evidence="2">
    <location>
        <begin position="568"/>
        <end position="719"/>
    </location>
</feature>
<dbReference type="Pfam" id="PF00534">
    <property type="entry name" value="Glycos_transf_1"/>
    <property type="match status" value="1"/>
</dbReference>
<evidence type="ECO:0000313" key="4">
    <source>
        <dbReference type="EMBL" id="THG30818.1"/>
    </source>
</evidence>
<evidence type="ECO:0000313" key="5">
    <source>
        <dbReference type="Proteomes" id="UP000309133"/>
    </source>
</evidence>
<organism evidence="4 5">
    <name type="scientific">Naasia lichenicola</name>
    <dbReference type="NCBI Taxonomy" id="2565933"/>
    <lineage>
        <taxon>Bacteria</taxon>
        <taxon>Bacillati</taxon>
        <taxon>Actinomycetota</taxon>
        <taxon>Actinomycetes</taxon>
        <taxon>Micrococcales</taxon>
        <taxon>Microbacteriaceae</taxon>
        <taxon>Naasia</taxon>
    </lineage>
</organism>
<dbReference type="CDD" id="cd00761">
    <property type="entry name" value="Glyco_tranf_GTA_type"/>
    <property type="match status" value="1"/>
</dbReference>
<evidence type="ECO:0000259" key="3">
    <source>
        <dbReference type="Pfam" id="PF00535"/>
    </source>
</evidence>
<dbReference type="AlphaFoldDB" id="A0A4S4FKX7"/>
<name>A0A4S4FKX7_9MICO</name>
<comment type="caution">
    <text evidence="4">The sequence shown here is derived from an EMBL/GenBank/DDBJ whole genome shotgun (WGS) entry which is preliminary data.</text>
</comment>
<proteinExistence type="predicted"/>
<dbReference type="SUPFAM" id="SSF53756">
    <property type="entry name" value="UDP-Glycosyltransferase/glycogen phosphorylase"/>
    <property type="match status" value="1"/>
</dbReference>
<protein>
    <submittedName>
        <fullName evidence="4">Glycosyltransferase</fullName>
    </submittedName>
</protein>
<dbReference type="OrthoDB" id="3171021at2"/>
<keyword evidence="1 4" id="KW-0808">Transferase</keyword>